<keyword evidence="1" id="KW-0472">Membrane</keyword>
<evidence type="ECO:0008006" key="4">
    <source>
        <dbReference type="Google" id="ProtNLM"/>
    </source>
</evidence>
<name>A0A1H6W2A7_9FIRM</name>
<sequence>MGVINRILLFIYTIAFAVLSLAIVVLCTGVIPIELVWNNFLYLYGRYETGVAAFVVFLVSIQLMGISFSSNKKMKYASEAILIHGDLGDVSVAVDAVKNLVDKTARAVRGIRDVKVRVLVEAAKGAIDTNVSAHLTVVIGQEINVTEISDQLQTAIKENVKNILGLETLTVTIAVDNITNVALQKQRVM</sequence>
<organism evidence="2 3">
    <name type="scientific">Propionispira arboris</name>
    <dbReference type="NCBI Taxonomy" id="84035"/>
    <lineage>
        <taxon>Bacteria</taxon>
        <taxon>Bacillati</taxon>
        <taxon>Bacillota</taxon>
        <taxon>Negativicutes</taxon>
        <taxon>Selenomonadales</taxon>
        <taxon>Selenomonadaceae</taxon>
        <taxon>Propionispira</taxon>
    </lineage>
</organism>
<feature type="transmembrane region" description="Helical" evidence="1">
    <location>
        <begin position="7"/>
        <end position="31"/>
    </location>
</feature>
<proteinExistence type="predicted"/>
<protein>
    <recommendedName>
        <fullName evidence="4">Asp23 family, cell envelope-related function</fullName>
    </recommendedName>
</protein>
<dbReference type="Proteomes" id="UP000199662">
    <property type="component" value="Unassembled WGS sequence"/>
</dbReference>
<dbReference type="AlphaFoldDB" id="A0A1H6W2A7"/>
<evidence type="ECO:0000313" key="2">
    <source>
        <dbReference type="EMBL" id="SEJ06652.1"/>
    </source>
</evidence>
<dbReference type="STRING" id="84035.SAMN05660742_10333"/>
<keyword evidence="1" id="KW-1133">Transmembrane helix</keyword>
<dbReference type="EMBL" id="FNZK01000003">
    <property type="protein sequence ID" value="SEJ06652.1"/>
    <property type="molecule type" value="Genomic_DNA"/>
</dbReference>
<keyword evidence="3" id="KW-1185">Reference proteome</keyword>
<accession>A0A1H6W2A7</accession>
<evidence type="ECO:0000256" key="1">
    <source>
        <dbReference type="SAM" id="Phobius"/>
    </source>
</evidence>
<reference evidence="2 3" key="1">
    <citation type="submission" date="2016-10" db="EMBL/GenBank/DDBJ databases">
        <authorList>
            <person name="de Groot N.N."/>
        </authorList>
    </citation>
    <scope>NUCLEOTIDE SEQUENCE [LARGE SCALE GENOMIC DNA]</scope>
    <source>
        <strain evidence="2 3">DSM 2179</strain>
    </source>
</reference>
<dbReference type="NCBIfam" id="NF033218">
    <property type="entry name" value="anchor_AmaP"/>
    <property type="match status" value="1"/>
</dbReference>
<dbReference type="RefSeq" id="WP_091829330.1">
    <property type="nucleotide sequence ID" value="NZ_FNZK01000003.1"/>
</dbReference>
<evidence type="ECO:0000313" key="3">
    <source>
        <dbReference type="Proteomes" id="UP000199662"/>
    </source>
</evidence>
<keyword evidence="1" id="KW-0812">Transmembrane</keyword>
<gene>
    <name evidence="2" type="ORF">SAMN05660742_10333</name>
</gene>
<feature type="transmembrane region" description="Helical" evidence="1">
    <location>
        <begin position="51"/>
        <end position="68"/>
    </location>
</feature>